<reference evidence="1" key="1">
    <citation type="submission" date="2021-06" db="EMBL/GenBank/DDBJ databases">
        <authorList>
            <person name="Arsene-Ploetze F."/>
        </authorList>
    </citation>
    <scope>NUCLEOTIDE SEQUENCE</scope>
    <source>
        <strain evidence="1">SBRY1</strain>
    </source>
</reference>
<protein>
    <submittedName>
        <fullName evidence="1">Uncharacterized protein</fullName>
    </submittedName>
</protein>
<name>A0A9W4H194_9ACTN</name>
<keyword evidence="2" id="KW-1185">Reference proteome</keyword>
<accession>A0A9W4H194</accession>
<dbReference type="AlphaFoldDB" id="A0A9W4H194"/>
<comment type="caution">
    <text evidence="1">The sequence shown here is derived from an EMBL/GenBank/DDBJ whole genome shotgun (WGS) entry which is preliminary data.</text>
</comment>
<organism evidence="1 2">
    <name type="scientific">Actinacidiphila bryophytorum</name>
    <dbReference type="NCBI Taxonomy" id="1436133"/>
    <lineage>
        <taxon>Bacteria</taxon>
        <taxon>Bacillati</taxon>
        <taxon>Actinomycetota</taxon>
        <taxon>Actinomycetes</taxon>
        <taxon>Kitasatosporales</taxon>
        <taxon>Streptomycetaceae</taxon>
        <taxon>Actinacidiphila</taxon>
    </lineage>
</organism>
<dbReference type="Proteomes" id="UP001153328">
    <property type="component" value="Unassembled WGS sequence"/>
</dbReference>
<evidence type="ECO:0000313" key="1">
    <source>
        <dbReference type="EMBL" id="CAG7641977.1"/>
    </source>
</evidence>
<evidence type="ECO:0000313" key="2">
    <source>
        <dbReference type="Proteomes" id="UP001153328"/>
    </source>
</evidence>
<dbReference type="EMBL" id="CAJVAX010000017">
    <property type="protein sequence ID" value="CAG7641977.1"/>
    <property type="molecule type" value="Genomic_DNA"/>
</dbReference>
<sequence length="121" mass="13154">MRRAPAIASISVGRSVNWAITTWSSFPHRVGTPGKPGRLVARSVVFRLTLPGDRNCGTERTTSASWIVSDRSISDSSWTALCPSRSSHQSFSTTRAPASSSSSHVHAGLRISHIVWLARRI</sequence>
<proteinExistence type="predicted"/>
<gene>
    <name evidence="1" type="ORF">SBRY_30593</name>
</gene>